<organism evidence="6">
    <name type="scientific">uncultured Caudovirales phage</name>
    <dbReference type="NCBI Taxonomy" id="2100421"/>
    <lineage>
        <taxon>Viruses</taxon>
        <taxon>Duplodnaviria</taxon>
        <taxon>Heunggongvirae</taxon>
        <taxon>Uroviricota</taxon>
        <taxon>Caudoviricetes</taxon>
        <taxon>Peduoviridae</taxon>
        <taxon>Maltschvirus</taxon>
        <taxon>Maltschvirus maltsch</taxon>
    </lineage>
</organism>
<reference evidence="6" key="1">
    <citation type="submission" date="2020-04" db="EMBL/GenBank/DDBJ databases">
        <authorList>
            <person name="Chiriac C."/>
            <person name="Salcher M."/>
            <person name="Ghai R."/>
            <person name="Kavagutti S V."/>
        </authorList>
    </citation>
    <scope>NUCLEOTIDE SEQUENCE</scope>
</reference>
<dbReference type="Gene3D" id="1.20.141.10">
    <property type="entry name" value="Chitosanase, subunit A, domain 1"/>
    <property type="match status" value="1"/>
</dbReference>
<proteinExistence type="predicted"/>
<feature type="compositionally biased region" description="Gly residues" evidence="3">
    <location>
        <begin position="967"/>
        <end position="976"/>
    </location>
</feature>
<gene>
    <name evidence="6" type="ORF">UFOVP661_9</name>
</gene>
<evidence type="ECO:0000259" key="5">
    <source>
        <dbReference type="Pfam" id="PF13884"/>
    </source>
</evidence>
<dbReference type="InterPro" id="IPR008565">
    <property type="entry name" value="TtsA-like_GH18_dom"/>
</dbReference>
<feature type="compositionally biased region" description="Polar residues" evidence="3">
    <location>
        <begin position="1478"/>
        <end position="1487"/>
    </location>
</feature>
<dbReference type="InterPro" id="IPR023346">
    <property type="entry name" value="Lysozyme-like_dom_sf"/>
</dbReference>
<accession>A0A6J5NA86</accession>
<feature type="compositionally biased region" description="Low complexity" evidence="3">
    <location>
        <begin position="646"/>
        <end position="675"/>
    </location>
</feature>
<feature type="region of interest" description="Disordered" evidence="3">
    <location>
        <begin position="1478"/>
        <end position="1515"/>
    </location>
</feature>
<name>A0A6J5NA86_9CAUD</name>
<evidence type="ECO:0000256" key="1">
    <source>
        <dbReference type="ARBA" id="ARBA00004328"/>
    </source>
</evidence>
<dbReference type="EMBL" id="LR796642">
    <property type="protein sequence ID" value="CAB4155637.1"/>
    <property type="molecule type" value="Genomic_DNA"/>
</dbReference>
<keyword evidence="2" id="KW-0946">Virion</keyword>
<protein>
    <recommendedName>
        <fullName evidence="7">DUF4214 domain-containing protein</fullName>
    </recommendedName>
</protein>
<feature type="region of interest" description="Disordered" evidence="3">
    <location>
        <begin position="937"/>
        <end position="976"/>
    </location>
</feature>
<dbReference type="Pfam" id="PF05838">
    <property type="entry name" value="Glyco_hydro_108"/>
    <property type="match status" value="1"/>
</dbReference>
<evidence type="ECO:0000259" key="4">
    <source>
        <dbReference type="Pfam" id="PF05838"/>
    </source>
</evidence>
<evidence type="ECO:0000256" key="3">
    <source>
        <dbReference type="SAM" id="MobiDB-lite"/>
    </source>
</evidence>
<feature type="region of interest" description="Disordered" evidence="3">
    <location>
        <begin position="778"/>
        <end position="800"/>
    </location>
</feature>
<feature type="region of interest" description="Disordered" evidence="3">
    <location>
        <begin position="1301"/>
        <end position="1344"/>
    </location>
</feature>
<feature type="region of interest" description="Disordered" evidence="3">
    <location>
        <begin position="846"/>
        <end position="912"/>
    </location>
</feature>
<feature type="compositionally biased region" description="Basic and acidic residues" evidence="3">
    <location>
        <begin position="951"/>
        <end position="960"/>
    </location>
</feature>
<feature type="region of interest" description="Disordered" evidence="3">
    <location>
        <begin position="596"/>
        <end position="742"/>
    </location>
</feature>
<evidence type="ECO:0008006" key="7">
    <source>
        <dbReference type="Google" id="ProtNLM"/>
    </source>
</evidence>
<evidence type="ECO:0000313" key="6">
    <source>
        <dbReference type="EMBL" id="CAB4155637.1"/>
    </source>
</evidence>
<feature type="compositionally biased region" description="Low complexity" evidence="3">
    <location>
        <begin position="596"/>
        <end position="611"/>
    </location>
</feature>
<feature type="compositionally biased region" description="Basic and acidic residues" evidence="3">
    <location>
        <begin position="1308"/>
        <end position="1320"/>
    </location>
</feature>
<keyword evidence="2" id="KW-1227">Viral tail protein</keyword>
<comment type="subcellular location">
    <subcellularLocation>
        <location evidence="1">Virion</location>
    </subcellularLocation>
</comment>
<sequence length="1809" mass="188500">MGGKTTSSTQSVSIPPEVLARYNAVNTRAEDVAARPFVPYSNDPNAFVAGLTPSQQAGIANINAAAGMSQPSYAAGQEMIMGGLNQGAPLVQSGLGQGQSLTNEALGTGSRYAGQAESAINRGMGEVNADKFSEAALQQYMNPYMKNVIEAQQALQKQEAEQQRSALSGQAIMSGAFGGDRGGIAQANLARQQSMANQATLSGLLSQGYGQALNTFQQQQGVNLAAGQANRAAVQGAGQQLAALGQQQYAQQAGAGQNLYNMGLGAGQALYGMGTGAGQAYATLGGAAEQAALNAGQAQMGAGQIQQQTDQAGRTAMYNQFLQQQGYPYQQAQFLANIAMGTGALSGSTTTTNAPGGWSDRRLKENIKKVGETYDGQNIYSYNFKGEKLTQLGLIAQEVKKEHPEAVGERGGYLTVDYRDATEDAAKRGHFASGGLVASRMGGAVLNPGDYATGGMIPSSPDENGQPRYVWSDDMESAGFAPPVEQKKAPQFPGFTNSGYEDQVSQMYQKYLGRAPANEAETDYWEKMLSTGQTPDQIASSIAKSPEAQKYTATQNQAVFTGIPTAPYQDSLKYDPNAFKPYDQMTQNRSGFYAAPSTASASSFSPQAATPGAPAVAGKGPSPMGAGTASGKGPSTAPATPPAPVAPATTPGAPAATGKGPAPTAGATTPPTTGGSSMVGQGKGPATSGYPGSPAPPPALSTRYGSVANRAAPVPTSSGAPTASGKGPVASMASGGRIEKQGGGGLAMLQQLAAQHAAQYGQMPGGPGFERIKHTVQQPSKDAMAALRSSGSSLQRPQTLGSSIGEAAKTGENIGKLFDMGKKAAPYVTGGRDSEGTRIPSIGERLGAIGKPEQGPPMPGGTTTTTTSPGASLDGASNTQLAGGKVDPEDWLSKNTMNDSLPVASGKGSSSFDSIDLARGGRAHFAGGGRAHFAGGGLPAGLAPEEGIDIPDEKSDRKLGEGLLKPSGGGGGSSGGGIGEALGTAASVASVATAAAKFLPMVLSMFSDERIKENKKVVGELFDGQKVYSYDFGDGKTQLGLMAQEVEKRHPDAVHEIDGIKMVNYRKATSKARPHKYGGGPLGLENSLEEDQIPPPPVESAALPVQLATRGDTMSDAPFPGLGAVRQAPMPTTGLVPSRPDVNLNIPSDAPQGAEVEVAGLEGRSPNFDRALSRTFKEEGGLNKRDTNGEPSLYGINRKYHPGFFESPSKEKAAEIYKSQYWDAIGADKLSPDLAHVAFDTAVIAGVEKAKELIRLSGGDPQKFLDLRKEFQDSLIEKNPGKYGAYVKAWGTRINNLRSDIASGSSDSEGRSGTEQRSDLVDGSVSQIRSPGIGGPGQGPMDKKSAPYLNILERVGGSSLPDEMKSSAFWRPLLAGVGSMLASNKPRFSQALGEGLVGAISASAGEETQEQALGASRANVEKVMSDIVGSSFKTENGVTFIRIVKSDGSYDWFPYNEWLAADPSSRPKVDPRVESIVSQMRKSTTGSGATKPDGAAAPAPAGTNTPAGTTTPEIPGRVTVRPGVEGVDVTRTPSGLPTTIALSKDQANTAARAAFEMAGSDAATKAKAEAVDFFDPQLKMATNARAQQQVLVPLSASFAALPAAGSISTSGKAQELLQPVMATLNNLASITGKPNLIQDPSILMNQEEVNKLVNQLQQGRLSDSQLRAVSAFKELAEGIPSLSTSPGGQYALMSKLLSTNMREIDKDKFFTDWQAAGRGDRGQYRDYVRLTSREANRAFDQTYTDAFYAAERQTLEKMFKDTAPDPKTGKPIKIMEYMAKYGNDLGDEEKKIVKEKYGPNVLRYFGIPQ</sequence>
<evidence type="ECO:0000256" key="2">
    <source>
        <dbReference type="ARBA" id="ARBA00022732"/>
    </source>
</evidence>
<dbReference type="Pfam" id="PF13884">
    <property type="entry name" value="Peptidase_S74"/>
    <property type="match status" value="1"/>
</dbReference>
<dbReference type="GO" id="GO:0098015">
    <property type="term" value="C:virus tail"/>
    <property type="evidence" value="ECO:0007669"/>
    <property type="project" value="UniProtKB-KW"/>
</dbReference>
<dbReference type="InterPro" id="IPR030392">
    <property type="entry name" value="S74_ICA"/>
</dbReference>
<feature type="domain" description="TtsA-like Glycoside hydrolase family 108" evidence="4">
    <location>
        <begin position="1173"/>
        <end position="1246"/>
    </location>
</feature>
<feature type="domain" description="Peptidase S74" evidence="5">
    <location>
        <begin position="359"/>
        <end position="407"/>
    </location>
</feature>
<dbReference type="SUPFAM" id="SSF53955">
    <property type="entry name" value="Lysozyme-like"/>
    <property type="match status" value="1"/>
</dbReference>
<feature type="compositionally biased region" description="Polar residues" evidence="3">
    <location>
        <begin position="789"/>
        <end position="800"/>
    </location>
</feature>
<feature type="compositionally biased region" description="Low complexity" evidence="3">
    <location>
        <begin position="860"/>
        <end position="870"/>
    </location>
</feature>
<feature type="compositionally biased region" description="Low complexity" evidence="3">
    <location>
        <begin position="1488"/>
        <end position="1512"/>
    </location>
</feature>